<dbReference type="EMBL" id="JMKJ01000590">
    <property type="protein sequence ID" value="KGG50257.1"/>
    <property type="molecule type" value="Genomic_DNA"/>
</dbReference>
<comment type="similarity">
    <text evidence="1">Belongs to the ACBP family.</text>
</comment>
<dbReference type="InterPro" id="IPR035984">
    <property type="entry name" value="Acyl-CoA-binding_sf"/>
</dbReference>
<dbReference type="GO" id="GO:0000062">
    <property type="term" value="F:fatty-acyl-CoA binding"/>
    <property type="evidence" value="ECO:0007669"/>
    <property type="project" value="InterPro"/>
</dbReference>
<dbReference type="GeneID" id="25260866"/>
<sequence>MSDPSSTGNTAFCRAAEEVKNLQKKPSDSDLLKIYALYKQGIEGDNTTAKPSFYDFKNVAKWNAWSELRGFHELSKEDAQKKYIALVDSLKTAPQ</sequence>
<name>A0A098VME3_9MICR</name>
<dbReference type="VEuPathDB" id="MicrosporidiaDB:DI09_7p360"/>
<dbReference type="HOGENOM" id="CLU_118853_4_1_1"/>
<dbReference type="Pfam" id="PF00887">
    <property type="entry name" value="ACBP"/>
    <property type="match status" value="1"/>
</dbReference>
<dbReference type="Proteomes" id="UP000029725">
    <property type="component" value="Unassembled WGS sequence"/>
</dbReference>
<dbReference type="SUPFAM" id="SSF47027">
    <property type="entry name" value="Acyl-CoA binding protein"/>
    <property type="match status" value="1"/>
</dbReference>
<dbReference type="AlphaFoldDB" id="A0A098VME3"/>
<comment type="caution">
    <text evidence="4">The sequence shown here is derived from an EMBL/GenBank/DDBJ whole genome shotgun (WGS) entry which is preliminary data.</text>
</comment>
<evidence type="ECO:0000256" key="1">
    <source>
        <dbReference type="ARBA" id="ARBA00005567"/>
    </source>
</evidence>
<dbReference type="OrthoDB" id="346910at2759"/>
<feature type="domain" description="ACB" evidence="3">
    <location>
        <begin position="8"/>
        <end position="95"/>
    </location>
</feature>
<dbReference type="GO" id="GO:0006631">
    <property type="term" value="P:fatty acid metabolic process"/>
    <property type="evidence" value="ECO:0007669"/>
    <property type="project" value="TreeGrafter"/>
</dbReference>
<dbReference type="PRINTS" id="PR00689">
    <property type="entry name" value="ACOABINDINGP"/>
</dbReference>
<protein>
    <recommendedName>
        <fullName evidence="3">ACB domain-containing protein</fullName>
    </recommendedName>
</protein>
<dbReference type="InterPro" id="IPR014352">
    <property type="entry name" value="FERM/acyl-CoA-bd_prot_sf"/>
</dbReference>
<gene>
    <name evidence="4" type="ORF">DI09_7p360</name>
</gene>
<evidence type="ECO:0000256" key="2">
    <source>
        <dbReference type="ARBA" id="ARBA00023121"/>
    </source>
</evidence>
<evidence type="ECO:0000313" key="5">
    <source>
        <dbReference type="Proteomes" id="UP000029725"/>
    </source>
</evidence>
<dbReference type="InterPro" id="IPR000582">
    <property type="entry name" value="Acyl-CoA-binding_protein"/>
</dbReference>
<dbReference type="PROSITE" id="PS51228">
    <property type="entry name" value="ACB_2"/>
    <property type="match status" value="1"/>
</dbReference>
<dbReference type="PANTHER" id="PTHR23310">
    <property type="entry name" value="ACYL-COA-BINDING PROTEIN, ACBP"/>
    <property type="match status" value="1"/>
</dbReference>
<keyword evidence="2" id="KW-0446">Lipid-binding</keyword>
<dbReference type="Gene3D" id="1.20.80.10">
    <property type="match status" value="1"/>
</dbReference>
<accession>A0A098VME3</accession>
<proteinExistence type="inferred from homology"/>
<dbReference type="PANTHER" id="PTHR23310:SF62">
    <property type="entry name" value="ACYL-COA BINDING PROTEIN 1, ISOFORM A"/>
    <property type="match status" value="1"/>
</dbReference>
<reference evidence="4 5" key="1">
    <citation type="submission" date="2014-04" db="EMBL/GenBank/DDBJ databases">
        <title>A new species of microsporidia sheds light on the evolution of extreme parasitism.</title>
        <authorList>
            <person name="Haag K.L."/>
            <person name="James T.Y."/>
            <person name="Larsson R."/>
            <person name="Schaer T.M."/>
            <person name="Refardt D."/>
            <person name="Pombert J.-F."/>
            <person name="Ebert D."/>
        </authorList>
    </citation>
    <scope>NUCLEOTIDE SEQUENCE [LARGE SCALE GENOMIC DNA]</scope>
    <source>
        <strain evidence="4 5">UGP3</strain>
        <tissue evidence="4">Spores</tissue>
    </source>
</reference>
<keyword evidence="5" id="KW-1185">Reference proteome</keyword>
<evidence type="ECO:0000313" key="4">
    <source>
        <dbReference type="EMBL" id="KGG50257.1"/>
    </source>
</evidence>
<organism evidence="4 5">
    <name type="scientific">Mitosporidium daphniae</name>
    <dbReference type="NCBI Taxonomy" id="1485682"/>
    <lineage>
        <taxon>Eukaryota</taxon>
        <taxon>Fungi</taxon>
        <taxon>Fungi incertae sedis</taxon>
        <taxon>Microsporidia</taxon>
        <taxon>Mitosporidium</taxon>
    </lineage>
</organism>
<dbReference type="RefSeq" id="XP_013236684.1">
    <property type="nucleotide sequence ID" value="XM_013381230.1"/>
</dbReference>
<evidence type="ECO:0000259" key="3">
    <source>
        <dbReference type="PROSITE" id="PS51228"/>
    </source>
</evidence>